<evidence type="ECO:0000313" key="1">
    <source>
        <dbReference type="EMBL" id="KAK7590275.1"/>
    </source>
</evidence>
<accession>A0AAN9THX1</accession>
<evidence type="ECO:0000313" key="2">
    <source>
        <dbReference type="Proteomes" id="UP001367676"/>
    </source>
</evidence>
<reference evidence="1 2" key="1">
    <citation type="submission" date="2024-03" db="EMBL/GenBank/DDBJ databases">
        <title>Adaptation during the transition from Ophiocordyceps entomopathogen to insect associate is accompanied by gene loss and intensified selection.</title>
        <authorList>
            <person name="Ward C.M."/>
            <person name="Onetto C.A."/>
            <person name="Borneman A.R."/>
        </authorList>
    </citation>
    <scope>NUCLEOTIDE SEQUENCE [LARGE SCALE GENOMIC DNA]</scope>
    <source>
        <strain evidence="1">AWRI1</strain>
        <tissue evidence="1">Single Adult Female</tissue>
    </source>
</reference>
<sequence length="96" mass="10733">MDKLIDFALKTLINSQPDLFGHGSKYLGYEFDTQYAPPSTVTSNTSFIRVKFKQNEQVILSSSLISITTNPTSPFEAIHHIGTVAHSEIFQGRRDS</sequence>
<protein>
    <submittedName>
        <fullName evidence="1">Uncharacterized protein</fullName>
    </submittedName>
</protein>
<dbReference type="AlphaFoldDB" id="A0AAN9THX1"/>
<dbReference type="EMBL" id="JBBCAQ010000022">
    <property type="protein sequence ID" value="KAK7590275.1"/>
    <property type="molecule type" value="Genomic_DNA"/>
</dbReference>
<gene>
    <name evidence="1" type="ORF">V9T40_001888</name>
</gene>
<name>A0AAN9THX1_9HEMI</name>
<dbReference type="Proteomes" id="UP001367676">
    <property type="component" value="Unassembled WGS sequence"/>
</dbReference>
<comment type="caution">
    <text evidence="1">The sequence shown here is derived from an EMBL/GenBank/DDBJ whole genome shotgun (WGS) entry which is preliminary data.</text>
</comment>
<keyword evidence="2" id="KW-1185">Reference proteome</keyword>
<organism evidence="1 2">
    <name type="scientific">Parthenolecanium corni</name>
    <dbReference type="NCBI Taxonomy" id="536013"/>
    <lineage>
        <taxon>Eukaryota</taxon>
        <taxon>Metazoa</taxon>
        <taxon>Ecdysozoa</taxon>
        <taxon>Arthropoda</taxon>
        <taxon>Hexapoda</taxon>
        <taxon>Insecta</taxon>
        <taxon>Pterygota</taxon>
        <taxon>Neoptera</taxon>
        <taxon>Paraneoptera</taxon>
        <taxon>Hemiptera</taxon>
        <taxon>Sternorrhyncha</taxon>
        <taxon>Coccoidea</taxon>
        <taxon>Coccidae</taxon>
        <taxon>Parthenolecanium</taxon>
    </lineage>
</organism>
<proteinExistence type="predicted"/>